<dbReference type="SMART" id="SM00382">
    <property type="entry name" value="AAA"/>
    <property type="match status" value="1"/>
</dbReference>
<sequence length="727" mass="79466">MTADAVRKDEWGQTGGESTFDDPLLDCLVILTRMEGRPFSHDALRSGLPLVNNRLTPELFIRAADRAGLSARLVRRPLRRISSLVLPVVLLLRGNTACILHGIDRQAGTATVIQPESGAGEIVIGLADLEQEYTGYALFSRPRHQFDERAPELLEIRHRHWFWGPLLRSWRIYRDVLIASLLINLFALTSPLFIMNVYDRVVPNNALETLWVLAVGIGIVYGFDFLMRVLRGYFIDVAGKKSDIILSARIFEQVLGIRMDARPASVGAFANNLRDFESIRDFITSATVTTLVDLPFVLLFLLVIALIGGPLVWVAGVAIPLILLYGLTVQGPLRRAVEASFRASAQKGATLIESLTGAETIKTLGAESVLQRRWEQLNGHLAKWGVRSRLLSASAVNVATLVQQLSQVAVVIVGVYLIADGELSMGGLIACVILTGRAMAPMGQVANLAVRYYQAKTAMKSLDGIMDLPVERPEGKHFVSRERLEGAVEIDGVDFAYPGQEQAVLTGVSFRIEPGERVAIIGRVGSGKSTVEKLIQGLYTPASGAVRIGGTDIRQTDPADLRRSIGYVPQDVFLFYGSVRDNIVLGAPHVDDAQILRAADIAGVTEFVNRHPHGFDMQVGERGERLSGGQRQAVAIARALLGDPPFLLLDEPSNSMDNGTEEALKRKLREYVEGRTLLLVTHRASLLELVDRLIVMEAGRVIADGPKAQVLEALQQGKLRGAGRRGT</sequence>
<evidence type="ECO:0000256" key="3">
    <source>
        <dbReference type="ARBA" id="ARBA00022475"/>
    </source>
</evidence>
<dbReference type="PROSITE" id="PS50893">
    <property type="entry name" value="ABC_TRANSPORTER_2"/>
    <property type="match status" value="1"/>
</dbReference>
<dbReference type="PANTHER" id="PTHR24221:SF248">
    <property type="entry name" value="ABC TRANSPORTER TRANSMEMBRANE REGION"/>
    <property type="match status" value="1"/>
</dbReference>
<dbReference type="CDD" id="cd03245">
    <property type="entry name" value="ABCC_bacteriocin_exporters"/>
    <property type="match status" value="1"/>
</dbReference>
<reference evidence="13" key="1">
    <citation type="journal article" date="2020" name="mSystems">
        <title>Genome- and Community-Level Interaction Insights into Carbon Utilization and Element Cycling Functions of Hydrothermarchaeota in Hydrothermal Sediment.</title>
        <authorList>
            <person name="Zhou Z."/>
            <person name="Liu Y."/>
            <person name="Xu W."/>
            <person name="Pan J."/>
            <person name="Luo Z.H."/>
            <person name="Li M."/>
        </authorList>
    </citation>
    <scope>NUCLEOTIDE SEQUENCE [LARGE SCALE GENOMIC DNA]</scope>
    <source>
        <strain evidence="13">HyVt-443</strain>
    </source>
</reference>
<dbReference type="PANTHER" id="PTHR24221">
    <property type="entry name" value="ATP-BINDING CASSETTE SUB-FAMILY B"/>
    <property type="match status" value="1"/>
</dbReference>
<dbReference type="GO" id="GO:0034040">
    <property type="term" value="F:ATPase-coupled lipid transmembrane transporter activity"/>
    <property type="evidence" value="ECO:0007669"/>
    <property type="project" value="TreeGrafter"/>
</dbReference>
<evidence type="ECO:0000259" key="10">
    <source>
        <dbReference type="PROSITE" id="PS50893"/>
    </source>
</evidence>
<dbReference type="AlphaFoldDB" id="A0A831W6S8"/>
<dbReference type="InterPro" id="IPR003439">
    <property type="entry name" value="ABC_transporter-like_ATP-bd"/>
</dbReference>
<dbReference type="GO" id="GO:0140359">
    <property type="term" value="F:ABC-type transporter activity"/>
    <property type="evidence" value="ECO:0007669"/>
    <property type="project" value="InterPro"/>
</dbReference>
<dbReference type="PROSITE" id="PS50929">
    <property type="entry name" value="ABC_TM1F"/>
    <property type="match status" value="1"/>
</dbReference>
<dbReference type="GO" id="GO:0008233">
    <property type="term" value="F:peptidase activity"/>
    <property type="evidence" value="ECO:0007669"/>
    <property type="project" value="InterPro"/>
</dbReference>
<dbReference type="InterPro" id="IPR036640">
    <property type="entry name" value="ABC1_TM_sf"/>
</dbReference>
<evidence type="ECO:0000313" key="13">
    <source>
        <dbReference type="EMBL" id="HEB97563.1"/>
    </source>
</evidence>
<dbReference type="InterPro" id="IPR011527">
    <property type="entry name" value="ABC1_TM_dom"/>
</dbReference>
<dbReference type="Proteomes" id="UP000886251">
    <property type="component" value="Unassembled WGS sequence"/>
</dbReference>
<keyword evidence="7 9" id="KW-1133">Transmembrane helix</keyword>
<dbReference type="SUPFAM" id="SSF52540">
    <property type="entry name" value="P-loop containing nucleoside triphosphate hydrolases"/>
    <property type="match status" value="1"/>
</dbReference>
<evidence type="ECO:0000256" key="2">
    <source>
        <dbReference type="ARBA" id="ARBA00022448"/>
    </source>
</evidence>
<dbReference type="SUPFAM" id="SSF90123">
    <property type="entry name" value="ABC transporter transmembrane region"/>
    <property type="match status" value="1"/>
</dbReference>
<evidence type="ECO:0000256" key="8">
    <source>
        <dbReference type="ARBA" id="ARBA00023136"/>
    </source>
</evidence>
<feature type="domain" description="ABC transmembrane type-1" evidence="11">
    <location>
        <begin position="176"/>
        <end position="454"/>
    </location>
</feature>
<evidence type="ECO:0000256" key="9">
    <source>
        <dbReference type="SAM" id="Phobius"/>
    </source>
</evidence>
<dbReference type="InterPro" id="IPR017750">
    <property type="entry name" value="ATPase_T1SS"/>
</dbReference>
<evidence type="ECO:0000256" key="1">
    <source>
        <dbReference type="ARBA" id="ARBA00004651"/>
    </source>
</evidence>
<evidence type="ECO:0000313" key="14">
    <source>
        <dbReference type="Proteomes" id="UP000886251"/>
    </source>
</evidence>
<evidence type="ECO:0000259" key="11">
    <source>
        <dbReference type="PROSITE" id="PS50929"/>
    </source>
</evidence>
<evidence type="ECO:0000256" key="5">
    <source>
        <dbReference type="ARBA" id="ARBA00022741"/>
    </source>
</evidence>
<dbReference type="Pfam" id="PF00664">
    <property type="entry name" value="ABC_membrane"/>
    <property type="match status" value="1"/>
</dbReference>
<dbReference type="CDD" id="cd18587">
    <property type="entry name" value="ABC_6TM_LapB_like"/>
    <property type="match status" value="1"/>
</dbReference>
<evidence type="ECO:0000256" key="6">
    <source>
        <dbReference type="ARBA" id="ARBA00022840"/>
    </source>
</evidence>
<evidence type="ECO:0000256" key="4">
    <source>
        <dbReference type="ARBA" id="ARBA00022692"/>
    </source>
</evidence>
<dbReference type="FunFam" id="3.40.50.300:FF:000299">
    <property type="entry name" value="ABC transporter ATP-binding protein/permease"/>
    <property type="match status" value="1"/>
</dbReference>
<accession>A0A831W6S8</accession>
<dbReference type="InterPro" id="IPR027417">
    <property type="entry name" value="P-loop_NTPase"/>
</dbReference>
<evidence type="ECO:0000256" key="7">
    <source>
        <dbReference type="ARBA" id="ARBA00022989"/>
    </source>
</evidence>
<dbReference type="Pfam" id="PF00005">
    <property type="entry name" value="ABC_tran"/>
    <property type="match status" value="1"/>
</dbReference>
<dbReference type="GO" id="GO:0006508">
    <property type="term" value="P:proteolysis"/>
    <property type="evidence" value="ECO:0007669"/>
    <property type="project" value="InterPro"/>
</dbReference>
<keyword evidence="6" id="KW-0067">ATP-binding</keyword>
<keyword evidence="5" id="KW-0547">Nucleotide-binding</keyword>
<keyword evidence="4 9" id="KW-0812">Transmembrane</keyword>
<dbReference type="Gene3D" id="1.20.1560.10">
    <property type="entry name" value="ABC transporter type 1, transmembrane domain"/>
    <property type="match status" value="1"/>
</dbReference>
<comment type="subcellular location">
    <subcellularLocation>
        <location evidence="1">Cell membrane</location>
        <topology evidence="1">Multi-pass membrane protein</topology>
    </subcellularLocation>
</comment>
<gene>
    <name evidence="13" type="ORF">ENI96_14170</name>
</gene>
<feature type="domain" description="Peptidase C39" evidence="12">
    <location>
        <begin position="17"/>
        <end position="140"/>
    </location>
</feature>
<feature type="transmembrane region" description="Helical" evidence="9">
    <location>
        <begin position="176"/>
        <end position="198"/>
    </location>
</feature>
<feature type="transmembrane region" description="Helical" evidence="9">
    <location>
        <begin position="282"/>
        <end position="307"/>
    </location>
</feature>
<dbReference type="CDD" id="cd02421">
    <property type="entry name" value="Peptidase_C39_likeD"/>
    <property type="match status" value="1"/>
</dbReference>
<protein>
    <submittedName>
        <fullName evidence="13">Type I secretion system permease/ATPase</fullName>
    </submittedName>
</protein>
<dbReference type="GO" id="GO:0005524">
    <property type="term" value="F:ATP binding"/>
    <property type="evidence" value="ECO:0007669"/>
    <property type="project" value="UniProtKB-KW"/>
</dbReference>
<keyword evidence="2" id="KW-0813">Transport</keyword>
<dbReference type="PROSITE" id="PS50990">
    <property type="entry name" value="PEPTIDASE_C39"/>
    <property type="match status" value="1"/>
</dbReference>
<dbReference type="EMBL" id="DRKP01000180">
    <property type="protein sequence ID" value="HEB97563.1"/>
    <property type="molecule type" value="Genomic_DNA"/>
</dbReference>
<dbReference type="NCBIfam" id="TIGR03375">
    <property type="entry name" value="type_I_sec_LssB"/>
    <property type="match status" value="1"/>
</dbReference>
<keyword evidence="8 9" id="KW-0472">Membrane</keyword>
<dbReference type="GO" id="GO:0016887">
    <property type="term" value="F:ATP hydrolysis activity"/>
    <property type="evidence" value="ECO:0007669"/>
    <property type="project" value="InterPro"/>
</dbReference>
<name>A0A831W6S8_9GAMM</name>
<proteinExistence type="predicted"/>
<comment type="caution">
    <text evidence="13">The sequence shown here is derived from an EMBL/GenBank/DDBJ whole genome shotgun (WGS) entry which is preliminary data.</text>
</comment>
<feature type="domain" description="ABC transporter" evidence="10">
    <location>
        <begin position="488"/>
        <end position="723"/>
    </location>
</feature>
<dbReference type="InterPro" id="IPR039421">
    <property type="entry name" value="Type_1_exporter"/>
</dbReference>
<dbReference type="InterPro" id="IPR003593">
    <property type="entry name" value="AAA+_ATPase"/>
</dbReference>
<keyword evidence="3" id="KW-1003">Cell membrane</keyword>
<feature type="transmembrane region" description="Helical" evidence="9">
    <location>
        <begin position="210"/>
        <end position="230"/>
    </location>
</feature>
<organism evidence="13 14">
    <name type="scientific">Sedimenticola thiotaurini</name>
    <dbReference type="NCBI Taxonomy" id="1543721"/>
    <lineage>
        <taxon>Bacteria</taxon>
        <taxon>Pseudomonadati</taxon>
        <taxon>Pseudomonadota</taxon>
        <taxon>Gammaproteobacteria</taxon>
        <taxon>Chromatiales</taxon>
        <taxon>Sedimenticolaceae</taxon>
        <taxon>Sedimenticola</taxon>
    </lineage>
</organism>
<dbReference type="Gene3D" id="3.90.70.10">
    <property type="entry name" value="Cysteine proteinases"/>
    <property type="match status" value="1"/>
</dbReference>
<dbReference type="InterPro" id="IPR005074">
    <property type="entry name" value="Peptidase_C39"/>
</dbReference>
<dbReference type="InterPro" id="IPR017871">
    <property type="entry name" value="ABC_transporter-like_CS"/>
</dbReference>
<dbReference type="Gene3D" id="3.40.50.300">
    <property type="entry name" value="P-loop containing nucleotide triphosphate hydrolases"/>
    <property type="match status" value="1"/>
</dbReference>
<dbReference type="PROSITE" id="PS00211">
    <property type="entry name" value="ABC_TRANSPORTER_1"/>
    <property type="match status" value="1"/>
</dbReference>
<evidence type="ECO:0000259" key="12">
    <source>
        <dbReference type="PROSITE" id="PS50990"/>
    </source>
</evidence>
<dbReference type="GO" id="GO:0005886">
    <property type="term" value="C:plasma membrane"/>
    <property type="evidence" value="ECO:0007669"/>
    <property type="project" value="UniProtKB-SubCell"/>
</dbReference>